<gene>
    <name evidence="2" type="ORF">DEO27_024105</name>
</gene>
<dbReference type="EMBL" id="CP043450">
    <property type="protein sequence ID" value="QEM12963.1"/>
    <property type="molecule type" value="Genomic_DNA"/>
</dbReference>
<dbReference type="RefSeq" id="WP_112574896.1">
    <property type="nucleotide sequence ID" value="NZ_CP043450.1"/>
</dbReference>
<feature type="region of interest" description="Disordered" evidence="1">
    <location>
        <begin position="33"/>
        <end position="52"/>
    </location>
</feature>
<evidence type="ECO:0000256" key="1">
    <source>
        <dbReference type="SAM" id="MobiDB-lite"/>
    </source>
</evidence>
<reference evidence="2" key="1">
    <citation type="submission" date="2019-08" db="EMBL/GenBank/DDBJ databases">
        <title>Comparative genome analysis confer to the adaptation heavy metal polluted environment.</title>
        <authorList>
            <person name="Li Y."/>
        </authorList>
    </citation>
    <scope>NUCLEOTIDE SEQUENCE [LARGE SCALE GENOMIC DNA]</scope>
    <source>
        <strain evidence="2">P1</strain>
    </source>
</reference>
<sequence>MSTKQQNQFKEETEEKPLFFGLFGTEHVHTLTNRKTGEVTKGTSLDTPKEARDKAWDKIFQKDK</sequence>
<dbReference type="AlphaFoldDB" id="A0A5C1I4S2"/>
<protein>
    <submittedName>
        <fullName evidence="2">Uncharacterized protein</fullName>
    </submittedName>
</protein>
<dbReference type="Proteomes" id="UP000251402">
    <property type="component" value="Chromosome"/>
</dbReference>
<proteinExistence type="predicted"/>
<accession>A0A5C1I4S2</accession>
<name>A0A5C1I4S2_9SPHI</name>
<dbReference type="KEGG" id="mrub:DEO27_024105"/>
<keyword evidence="3" id="KW-1185">Reference proteome</keyword>
<evidence type="ECO:0000313" key="3">
    <source>
        <dbReference type="Proteomes" id="UP000251402"/>
    </source>
</evidence>
<organism evidence="2 3">
    <name type="scientific">Mucilaginibacter rubeus</name>
    <dbReference type="NCBI Taxonomy" id="2027860"/>
    <lineage>
        <taxon>Bacteria</taxon>
        <taxon>Pseudomonadati</taxon>
        <taxon>Bacteroidota</taxon>
        <taxon>Sphingobacteriia</taxon>
        <taxon>Sphingobacteriales</taxon>
        <taxon>Sphingobacteriaceae</taxon>
        <taxon>Mucilaginibacter</taxon>
    </lineage>
</organism>
<evidence type="ECO:0000313" key="2">
    <source>
        <dbReference type="EMBL" id="QEM12963.1"/>
    </source>
</evidence>